<evidence type="ECO:0000313" key="2">
    <source>
        <dbReference type="Proteomes" id="UP000182334"/>
    </source>
</evidence>
<name>A0A1L0FW65_9ASCO</name>
<dbReference type="Pfam" id="PF20977">
    <property type="entry name" value="GatF"/>
    <property type="match status" value="1"/>
</dbReference>
<organism evidence="1 2">
    <name type="scientific">Sungouiella intermedia</name>
    <dbReference type="NCBI Taxonomy" id="45354"/>
    <lineage>
        <taxon>Eukaryota</taxon>
        <taxon>Fungi</taxon>
        <taxon>Dikarya</taxon>
        <taxon>Ascomycota</taxon>
        <taxon>Saccharomycotina</taxon>
        <taxon>Pichiomycetes</taxon>
        <taxon>Metschnikowiaceae</taxon>
        <taxon>Sungouiella</taxon>
    </lineage>
</organism>
<dbReference type="OrthoDB" id="4024285at2759"/>
<dbReference type="EMBL" id="LT635757">
    <property type="protein sequence ID" value="SGZ48826.1"/>
    <property type="molecule type" value="Genomic_DNA"/>
</dbReference>
<dbReference type="AlphaFoldDB" id="A0A1L0FW65"/>
<evidence type="ECO:0000313" key="1">
    <source>
        <dbReference type="EMBL" id="SGZ48826.1"/>
    </source>
</evidence>
<dbReference type="Proteomes" id="UP000182334">
    <property type="component" value="Chromosome II"/>
</dbReference>
<accession>A0A1L0FW65</accession>
<keyword evidence="2" id="KW-1185">Reference proteome</keyword>
<dbReference type="STRING" id="45354.A0A1L0FW65"/>
<protein>
    <submittedName>
        <fullName evidence="1">CIC11C00000005766</fullName>
    </submittedName>
</protein>
<reference evidence="1 2" key="1">
    <citation type="submission" date="2016-10" db="EMBL/GenBank/DDBJ databases">
        <authorList>
            <person name="de Groot N.N."/>
        </authorList>
    </citation>
    <scope>NUCLEOTIDE SEQUENCE [LARGE SCALE GENOMIC DNA]</scope>
    <source>
        <strain evidence="1 2">CBS 141442</strain>
    </source>
</reference>
<proteinExistence type="predicted"/>
<dbReference type="CDD" id="cd21422">
    <property type="entry name" value="GatF"/>
    <property type="match status" value="1"/>
</dbReference>
<gene>
    <name evidence="1" type="ORF">SAMEA4029010_CIC11G00000005766</name>
</gene>
<sequence length="162" mass="18359">MMKLPIRNFASSTRCWKGTIFPKFSSHDELAAFLRKPTWRVHDMIPDTSNNSTVDARVVRKMLKLSGLNTDITKEQEDQWIVALNKQVAFINHLDDSCQTEPGSNGSEVFRLIASDHNPPEPLTLKKLLEQVEKVEQEVDVTKGEEGFSASGFRTVVNEQRS</sequence>